<accession>A0ABS4UKK9</accession>
<dbReference type="EMBL" id="JAGINT010000001">
    <property type="protein sequence ID" value="MBP2352186.1"/>
    <property type="molecule type" value="Genomic_DNA"/>
</dbReference>
<proteinExistence type="predicted"/>
<dbReference type="RefSeq" id="WP_209694980.1">
    <property type="nucleotide sequence ID" value="NZ_JAGINT010000001.1"/>
</dbReference>
<protein>
    <submittedName>
        <fullName evidence="1">Uncharacterized protein</fullName>
    </submittedName>
</protein>
<evidence type="ECO:0000313" key="2">
    <source>
        <dbReference type="Proteomes" id="UP000755585"/>
    </source>
</evidence>
<organism evidence="1 2">
    <name type="scientific">Kribbella aluminosa</name>
    <dbReference type="NCBI Taxonomy" id="416017"/>
    <lineage>
        <taxon>Bacteria</taxon>
        <taxon>Bacillati</taxon>
        <taxon>Actinomycetota</taxon>
        <taxon>Actinomycetes</taxon>
        <taxon>Propionibacteriales</taxon>
        <taxon>Kribbellaceae</taxon>
        <taxon>Kribbella</taxon>
    </lineage>
</organism>
<gene>
    <name evidence="1" type="ORF">JOF29_003269</name>
</gene>
<sequence>MQRFVGPEPPESVSLVHRSAVQRCAVDRVAVHRVAVSYVSGSDADAYCYAYA</sequence>
<keyword evidence="2" id="KW-1185">Reference proteome</keyword>
<dbReference type="Proteomes" id="UP000755585">
    <property type="component" value="Unassembled WGS sequence"/>
</dbReference>
<reference evidence="1 2" key="1">
    <citation type="submission" date="2021-03" db="EMBL/GenBank/DDBJ databases">
        <title>Sequencing the genomes of 1000 actinobacteria strains.</title>
        <authorList>
            <person name="Klenk H.-P."/>
        </authorList>
    </citation>
    <scope>NUCLEOTIDE SEQUENCE [LARGE SCALE GENOMIC DNA]</scope>
    <source>
        <strain evidence="1 2">DSM 18824</strain>
    </source>
</reference>
<comment type="caution">
    <text evidence="1">The sequence shown here is derived from an EMBL/GenBank/DDBJ whole genome shotgun (WGS) entry which is preliminary data.</text>
</comment>
<evidence type="ECO:0000313" key="1">
    <source>
        <dbReference type="EMBL" id="MBP2352186.1"/>
    </source>
</evidence>
<name>A0ABS4UKK9_9ACTN</name>